<evidence type="ECO:0000256" key="2">
    <source>
        <dbReference type="ARBA" id="ARBA00022801"/>
    </source>
</evidence>
<protein>
    <recommendedName>
        <fullName evidence="7">Thioesterase/thiol ester dehydrase-isomerase</fullName>
    </recommendedName>
</protein>
<gene>
    <name evidence="5" type="ORF">ALTATR162_LOCUS768</name>
</gene>
<dbReference type="Pfam" id="PF20789">
    <property type="entry name" value="4HBT_3C"/>
    <property type="match status" value="1"/>
</dbReference>
<dbReference type="GO" id="GO:0009062">
    <property type="term" value="P:fatty acid catabolic process"/>
    <property type="evidence" value="ECO:0007669"/>
    <property type="project" value="TreeGrafter"/>
</dbReference>
<dbReference type="InterPro" id="IPR003703">
    <property type="entry name" value="Acyl_CoA_thio"/>
</dbReference>
<dbReference type="RefSeq" id="XP_043164297.1">
    <property type="nucleotide sequence ID" value="XM_043308362.1"/>
</dbReference>
<sequence>MAKQAIPQRKPFMEQLALRETGKDEYEMINLPQDMGNPLGIAYGGYAIAVACKAASLTVPEGYHLYSMQGNYLGPAYTDRPLRASVRVVRQTRTFATRQVEISQTTDARKDGKESENRVCVLATADFMVAETSSLLSYSPTPLNTYPNWKDCPTPASTYSALVAQGKITQQMLDDHAKGFHLLNHLYDQRLCPNAVFAQNLYGFAKQLPHTQDHLPPSSRTTADWIRSKEVLPKPIDHITALTFLIDTAIAFLPLSFNHCWFDDISAVSSLDFSLRIFVNEVDVNGWLLRELRAPVASQGRSFGEAWLWDEEGKAVACMSQQSILRPAKKKAKGKL</sequence>
<name>A0A8J2HVZ3_9PLEO</name>
<feature type="domain" description="Acyl-CoA thioesterase-like C-terminal" evidence="4">
    <location>
        <begin position="212"/>
        <end position="324"/>
    </location>
</feature>
<evidence type="ECO:0000259" key="3">
    <source>
        <dbReference type="Pfam" id="PF13622"/>
    </source>
</evidence>
<keyword evidence="6" id="KW-1185">Reference proteome</keyword>
<dbReference type="GO" id="GO:0047617">
    <property type="term" value="F:fatty acyl-CoA hydrolase activity"/>
    <property type="evidence" value="ECO:0007669"/>
    <property type="project" value="InterPro"/>
</dbReference>
<organism evidence="5 6">
    <name type="scientific">Alternaria atra</name>
    <dbReference type="NCBI Taxonomy" id="119953"/>
    <lineage>
        <taxon>Eukaryota</taxon>
        <taxon>Fungi</taxon>
        <taxon>Dikarya</taxon>
        <taxon>Ascomycota</taxon>
        <taxon>Pezizomycotina</taxon>
        <taxon>Dothideomycetes</taxon>
        <taxon>Pleosporomycetidae</taxon>
        <taxon>Pleosporales</taxon>
        <taxon>Pleosporineae</taxon>
        <taxon>Pleosporaceae</taxon>
        <taxon>Alternaria</taxon>
        <taxon>Alternaria sect. Ulocladioides</taxon>
    </lineage>
</organism>
<comment type="similarity">
    <text evidence="1">Belongs to the C/M/P thioester hydrolase family.</text>
</comment>
<accession>A0A8J2HVZ3</accession>
<dbReference type="Gene3D" id="2.40.160.210">
    <property type="entry name" value="Acyl-CoA thioesterase, double hotdog domain"/>
    <property type="match status" value="1"/>
</dbReference>
<dbReference type="PANTHER" id="PTHR11066">
    <property type="entry name" value="ACYL-COA THIOESTERASE"/>
    <property type="match status" value="1"/>
</dbReference>
<dbReference type="CDD" id="cd03445">
    <property type="entry name" value="Thioesterase_II_repeat2"/>
    <property type="match status" value="1"/>
</dbReference>
<comment type="caution">
    <text evidence="5">The sequence shown here is derived from an EMBL/GenBank/DDBJ whole genome shotgun (WGS) entry which is preliminary data.</text>
</comment>
<dbReference type="CDD" id="cd00556">
    <property type="entry name" value="Thioesterase_II"/>
    <property type="match status" value="1"/>
</dbReference>
<reference evidence="5" key="1">
    <citation type="submission" date="2021-05" db="EMBL/GenBank/DDBJ databases">
        <authorList>
            <person name="Stam R."/>
        </authorList>
    </citation>
    <scope>NUCLEOTIDE SEQUENCE</scope>
    <source>
        <strain evidence="5">CS162</strain>
    </source>
</reference>
<dbReference type="PANTHER" id="PTHR11066:SF35">
    <property type="entry name" value="ACYL-COA THIOESTERASE II"/>
    <property type="match status" value="1"/>
</dbReference>
<proteinExistence type="inferred from homology"/>
<dbReference type="InterPro" id="IPR029069">
    <property type="entry name" value="HotDog_dom_sf"/>
</dbReference>
<dbReference type="GO" id="GO:0006637">
    <property type="term" value="P:acyl-CoA metabolic process"/>
    <property type="evidence" value="ECO:0007669"/>
    <property type="project" value="InterPro"/>
</dbReference>
<evidence type="ECO:0000313" key="5">
    <source>
        <dbReference type="EMBL" id="CAG5140710.1"/>
    </source>
</evidence>
<dbReference type="SUPFAM" id="SSF54637">
    <property type="entry name" value="Thioesterase/thiol ester dehydrase-isomerase"/>
    <property type="match status" value="2"/>
</dbReference>
<keyword evidence="2" id="KW-0378">Hydrolase</keyword>
<dbReference type="EMBL" id="CAJRGZ010000015">
    <property type="protein sequence ID" value="CAG5140710.1"/>
    <property type="molecule type" value="Genomic_DNA"/>
</dbReference>
<dbReference type="InterPro" id="IPR042171">
    <property type="entry name" value="Acyl-CoA_hotdog"/>
</dbReference>
<dbReference type="GO" id="GO:0005782">
    <property type="term" value="C:peroxisomal matrix"/>
    <property type="evidence" value="ECO:0007669"/>
    <property type="project" value="UniProtKB-SubCell"/>
</dbReference>
<dbReference type="OrthoDB" id="68328at2759"/>
<dbReference type="GeneID" id="67019706"/>
<dbReference type="Pfam" id="PF13622">
    <property type="entry name" value="4HBT_3"/>
    <property type="match status" value="1"/>
</dbReference>
<feature type="domain" description="Acyl-CoA thioesterase-like N-terminal HotDog" evidence="3">
    <location>
        <begin position="38"/>
        <end position="128"/>
    </location>
</feature>
<evidence type="ECO:0008006" key="7">
    <source>
        <dbReference type="Google" id="ProtNLM"/>
    </source>
</evidence>
<dbReference type="Proteomes" id="UP000676310">
    <property type="component" value="Unassembled WGS sequence"/>
</dbReference>
<evidence type="ECO:0000313" key="6">
    <source>
        <dbReference type="Proteomes" id="UP000676310"/>
    </source>
</evidence>
<dbReference type="InterPro" id="IPR049450">
    <property type="entry name" value="ACOT8-like_C"/>
</dbReference>
<dbReference type="InterPro" id="IPR049449">
    <property type="entry name" value="TesB_ACOT8-like_N"/>
</dbReference>
<evidence type="ECO:0000259" key="4">
    <source>
        <dbReference type="Pfam" id="PF20789"/>
    </source>
</evidence>
<dbReference type="AlphaFoldDB" id="A0A8J2HVZ3"/>
<evidence type="ECO:0000256" key="1">
    <source>
        <dbReference type="ARBA" id="ARBA00006538"/>
    </source>
</evidence>